<dbReference type="Pfam" id="PF13809">
    <property type="entry name" value="Tubulin_2"/>
    <property type="match status" value="1"/>
</dbReference>
<feature type="region of interest" description="Disordered" evidence="9">
    <location>
        <begin position="276"/>
        <end position="354"/>
    </location>
</feature>
<dbReference type="InterPro" id="IPR011009">
    <property type="entry name" value="Kinase-like_dom_sf"/>
</dbReference>
<dbReference type="OrthoDB" id="278998at2"/>
<sequence length="1220" mass="134140">MPVPLTQNHEPLPGYKLIDRLGRGGFGEVWRVEAPGGLHKAMKFVFGDLNDLEDDNIRAAEQELKALERVKNIRHPYILSLEQWKIVNGQLIIVMELAERNMWDRFKECRGLGMPGIPREELISYLLEAAEALDLMNSKYQLQHLDVKPQNLFLMYNHVKVADFGLAKAFEGGRGTVTGGVTPVYAGPETFEGKVSRYTDQYSLAIVFQELLTGTRPFNGSNTKQLVMQHLNGTPDLESLPPADRPIIGKSLAKLPEDRWPTCMDLVRALKAANAGGGSSISTAATHPNEPQSVQTPAGTAGDSARAVPDPNRPPTKPNSAERTAQKTPSGVTHNPATRSQMGVNPGPGANVNTPWPLLTPKLVTPQAANSAGGSSLTLKPTTTQLRPLIVQTAKMSDLGLATEERSGDGALVPALIVCVGHTGLVAMRTLKQILRERFGPDPLPHVRFLYIDTDPEAAALAGDLNLGEPVPANEIFVARLNRPTHYLQRDGLPSVEQWMPAGSLYKLPRNPGPANGVRAFGRLALVDHYRGITQRIRQEVEAFVTDSLINTAVARTDLGLRSNRARAYVIAGTAGGTGSGMFLDLAYLIKNEFRQIGYAKPETVGVLLVPAADKTTAKGAALGNTYAALQELQYFHGGRHRYQARFSPGEPPIADADGPFTRCNLIQLPKRNDPAEMAVTAGLVARTVFLELFTATGRVMDSIRTEAFALNKSGVPVVQTTGLYRLSWPRHELVTVATRRLGQRLIQRWTAKEASHLREPIQNWLDEQWRLRNLDVEVVVEEFNKAVRDALREEPDRVFEAFISPLRQRTPGGPRLDTEAAYEVIEQLFEVVGTPDADGEKPSSLQRVLDERHKKVVAEVEGHLSAMAVAFIEQPQYRLSGAEEVLNQILARLKRIISGLEGVRAQMRTDVYDTYGRLANVMNGLDTGRTLGVIGPRKAAVTGELLDLMEHYPNKRLKLHVLDTTLSIYRRLLASTPEFVREIALCRQRLTEIMALIAPPGEAAKVFPTGPGRMILPHGVEGLDGAADLFLGALPPQDIVDLDARLQKEIETRYRSLVGVCVKPQNTPSFLTLLATMAREFLDERLEKSDPAAVFFRYRAETAPNTPKMLVNSFEESAPDLTSISGKPQMEATILAVPLGPDGDRFRQTVESLLPGIGFIPAPLPDDIVFVREYPLLPLAELPQLAAYGREAYQQQLATEINPHTRTDLPWSPQESVPT</sequence>
<keyword evidence="6" id="KW-0067">ATP-binding</keyword>
<organism evidence="11 12">
    <name type="scientific">Limnoglobus roseus</name>
    <dbReference type="NCBI Taxonomy" id="2598579"/>
    <lineage>
        <taxon>Bacteria</taxon>
        <taxon>Pseudomonadati</taxon>
        <taxon>Planctomycetota</taxon>
        <taxon>Planctomycetia</taxon>
        <taxon>Gemmatales</taxon>
        <taxon>Gemmataceae</taxon>
        <taxon>Limnoglobus</taxon>
    </lineage>
</organism>
<dbReference type="PROSITE" id="PS00108">
    <property type="entry name" value="PROTEIN_KINASE_ST"/>
    <property type="match status" value="1"/>
</dbReference>
<comment type="catalytic activity">
    <reaction evidence="7">
        <text>L-threonyl-[protein] + ATP = O-phospho-L-threonyl-[protein] + ADP + H(+)</text>
        <dbReference type="Rhea" id="RHEA:46608"/>
        <dbReference type="Rhea" id="RHEA-COMP:11060"/>
        <dbReference type="Rhea" id="RHEA-COMP:11605"/>
        <dbReference type="ChEBI" id="CHEBI:15378"/>
        <dbReference type="ChEBI" id="CHEBI:30013"/>
        <dbReference type="ChEBI" id="CHEBI:30616"/>
        <dbReference type="ChEBI" id="CHEBI:61977"/>
        <dbReference type="ChEBI" id="CHEBI:456216"/>
        <dbReference type="EC" id="2.7.11.1"/>
    </reaction>
</comment>
<comment type="catalytic activity">
    <reaction evidence="8">
        <text>L-seryl-[protein] + ATP = O-phospho-L-seryl-[protein] + ADP + H(+)</text>
        <dbReference type="Rhea" id="RHEA:17989"/>
        <dbReference type="Rhea" id="RHEA-COMP:9863"/>
        <dbReference type="Rhea" id="RHEA-COMP:11604"/>
        <dbReference type="ChEBI" id="CHEBI:15378"/>
        <dbReference type="ChEBI" id="CHEBI:29999"/>
        <dbReference type="ChEBI" id="CHEBI:30616"/>
        <dbReference type="ChEBI" id="CHEBI:83421"/>
        <dbReference type="ChEBI" id="CHEBI:456216"/>
        <dbReference type="EC" id="2.7.11.1"/>
    </reaction>
</comment>
<dbReference type="SUPFAM" id="SSF52490">
    <property type="entry name" value="Tubulin nucleotide-binding domain-like"/>
    <property type="match status" value="1"/>
</dbReference>
<evidence type="ECO:0000256" key="8">
    <source>
        <dbReference type="ARBA" id="ARBA00048679"/>
    </source>
</evidence>
<gene>
    <name evidence="11" type="ORF">PX52LOC_00480</name>
</gene>
<evidence type="ECO:0000256" key="9">
    <source>
        <dbReference type="SAM" id="MobiDB-lite"/>
    </source>
</evidence>
<dbReference type="AlphaFoldDB" id="A0A5C1A708"/>
<evidence type="ECO:0000313" key="11">
    <source>
        <dbReference type="EMBL" id="QEL13622.1"/>
    </source>
</evidence>
<dbReference type="InterPro" id="IPR050660">
    <property type="entry name" value="NEK_Ser/Thr_kinase"/>
</dbReference>
<evidence type="ECO:0000256" key="4">
    <source>
        <dbReference type="ARBA" id="ARBA00022741"/>
    </source>
</evidence>
<dbReference type="GO" id="GO:0005524">
    <property type="term" value="F:ATP binding"/>
    <property type="evidence" value="ECO:0007669"/>
    <property type="project" value="UniProtKB-KW"/>
</dbReference>
<evidence type="ECO:0000256" key="6">
    <source>
        <dbReference type="ARBA" id="ARBA00022840"/>
    </source>
</evidence>
<dbReference type="Gene3D" id="1.10.510.10">
    <property type="entry name" value="Transferase(Phosphotransferase) domain 1"/>
    <property type="match status" value="1"/>
</dbReference>
<keyword evidence="2 11" id="KW-0723">Serine/threonine-protein kinase</keyword>
<evidence type="ECO:0000256" key="1">
    <source>
        <dbReference type="ARBA" id="ARBA00012513"/>
    </source>
</evidence>
<dbReference type="GO" id="GO:0004674">
    <property type="term" value="F:protein serine/threonine kinase activity"/>
    <property type="evidence" value="ECO:0007669"/>
    <property type="project" value="UniProtKB-KW"/>
</dbReference>
<keyword evidence="12" id="KW-1185">Reference proteome</keyword>
<dbReference type="KEGG" id="lrs:PX52LOC_00480"/>
<evidence type="ECO:0000256" key="3">
    <source>
        <dbReference type="ARBA" id="ARBA00022679"/>
    </source>
</evidence>
<keyword evidence="3" id="KW-0808">Transferase</keyword>
<dbReference type="InterPro" id="IPR008271">
    <property type="entry name" value="Ser/Thr_kinase_AS"/>
</dbReference>
<dbReference type="RefSeq" id="WP_149108578.1">
    <property type="nucleotide sequence ID" value="NZ_CP042425.1"/>
</dbReference>
<dbReference type="EC" id="2.7.11.1" evidence="1"/>
<dbReference type="CDD" id="cd14014">
    <property type="entry name" value="STKc_PknB_like"/>
    <property type="match status" value="1"/>
</dbReference>
<feature type="compositionally biased region" description="Polar residues" evidence="9">
    <location>
        <begin position="318"/>
        <end position="343"/>
    </location>
</feature>
<keyword evidence="5 11" id="KW-0418">Kinase</keyword>
<evidence type="ECO:0000256" key="5">
    <source>
        <dbReference type="ARBA" id="ARBA00022777"/>
    </source>
</evidence>
<dbReference type="InterPro" id="IPR000719">
    <property type="entry name" value="Prot_kinase_dom"/>
</dbReference>
<name>A0A5C1A708_9BACT</name>
<evidence type="ECO:0000256" key="2">
    <source>
        <dbReference type="ARBA" id="ARBA00022527"/>
    </source>
</evidence>
<evidence type="ECO:0000259" key="10">
    <source>
        <dbReference type="PROSITE" id="PS50011"/>
    </source>
</evidence>
<dbReference type="Pfam" id="PF00069">
    <property type="entry name" value="Pkinase"/>
    <property type="match status" value="1"/>
</dbReference>
<dbReference type="SUPFAM" id="SSF56112">
    <property type="entry name" value="Protein kinase-like (PK-like)"/>
    <property type="match status" value="1"/>
</dbReference>
<dbReference type="Proteomes" id="UP000324974">
    <property type="component" value="Chromosome"/>
</dbReference>
<dbReference type="Gene3D" id="3.40.50.1440">
    <property type="entry name" value="Tubulin/FtsZ, GTPase domain"/>
    <property type="match status" value="1"/>
</dbReference>
<proteinExistence type="predicted"/>
<dbReference type="PANTHER" id="PTHR43671:SF98">
    <property type="entry name" value="SERINE_THREONINE-PROTEIN KINASE NEK11"/>
    <property type="match status" value="1"/>
</dbReference>
<accession>A0A5C1A708</accession>
<feature type="compositionally biased region" description="Polar residues" evidence="9">
    <location>
        <begin position="280"/>
        <end position="298"/>
    </location>
</feature>
<dbReference type="PANTHER" id="PTHR43671">
    <property type="entry name" value="SERINE/THREONINE-PROTEIN KINASE NEK"/>
    <property type="match status" value="1"/>
</dbReference>
<dbReference type="EMBL" id="CP042425">
    <property type="protein sequence ID" value="QEL13622.1"/>
    <property type="molecule type" value="Genomic_DNA"/>
</dbReference>
<feature type="domain" description="Protein kinase" evidence="10">
    <location>
        <begin position="15"/>
        <end position="271"/>
    </location>
</feature>
<evidence type="ECO:0000256" key="7">
    <source>
        <dbReference type="ARBA" id="ARBA00047899"/>
    </source>
</evidence>
<dbReference type="InterPro" id="IPR036525">
    <property type="entry name" value="Tubulin/FtsZ_GTPase_sf"/>
</dbReference>
<reference evidence="12" key="1">
    <citation type="submission" date="2019-08" db="EMBL/GenBank/DDBJ databases">
        <title>Limnoglobus roseus gen. nov., sp. nov., a novel freshwater planctomycete with a giant genome from the family Gemmataceae.</title>
        <authorList>
            <person name="Kulichevskaya I.S."/>
            <person name="Naumoff D.G."/>
            <person name="Miroshnikov K."/>
            <person name="Ivanova A."/>
            <person name="Philippov D.A."/>
            <person name="Hakobyan A."/>
            <person name="Rijpstra I.C."/>
            <person name="Sinninghe Damste J.S."/>
            <person name="Liesack W."/>
            <person name="Dedysh S.N."/>
        </authorList>
    </citation>
    <scope>NUCLEOTIDE SEQUENCE [LARGE SCALE GENOMIC DNA]</scope>
    <source>
        <strain evidence="12">PX52</strain>
    </source>
</reference>
<evidence type="ECO:0000313" key="12">
    <source>
        <dbReference type="Proteomes" id="UP000324974"/>
    </source>
</evidence>
<dbReference type="SMART" id="SM00220">
    <property type="entry name" value="S_TKc"/>
    <property type="match status" value="1"/>
</dbReference>
<dbReference type="PROSITE" id="PS50011">
    <property type="entry name" value="PROTEIN_KINASE_DOM"/>
    <property type="match status" value="1"/>
</dbReference>
<protein>
    <recommendedName>
        <fullName evidence="1">non-specific serine/threonine protein kinase</fullName>
        <ecNumber evidence="1">2.7.11.1</ecNumber>
    </recommendedName>
</protein>
<dbReference type="InterPro" id="IPR025904">
    <property type="entry name" value="Tubulin-like"/>
</dbReference>
<keyword evidence="4" id="KW-0547">Nucleotide-binding</keyword>